<evidence type="ECO:0008006" key="6">
    <source>
        <dbReference type="Google" id="ProtNLM"/>
    </source>
</evidence>
<dbReference type="GO" id="GO:0043161">
    <property type="term" value="P:proteasome-mediated ubiquitin-dependent protein catabolic process"/>
    <property type="evidence" value="ECO:0007669"/>
    <property type="project" value="TreeGrafter"/>
</dbReference>
<name>A0AAD9KEZ8_9ANNE</name>
<dbReference type="PANTHER" id="PTHR24104">
    <property type="entry name" value="E3 UBIQUITIN-PROTEIN LIGASE NHLRC1-RELATED"/>
    <property type="match status" value="1"/>
</dbReference>
<evidence type="ECO:0000256" key="1">
    <source>
        <dbReference type="ARBA" id="ARBA00022737"/>
    </source>
</evidence>
<sequence>MIRSEDSEPDQVNLDHLRNMHTQLTRMDQSCNKARKVVIETAKDLVLRISEHERRLLNEIETFRQTQCNKCAMTTDQCSTLLQGIHDPTDGTDELYAKQVPSDIRPETPSLQLQMENTYSGYGVLGNSGTDTKENVDRKSGNNDRDKSVNQEGTIGIQYVMFSPVRCNTAFGTIEILKPRTKSLLSCSSQGRSMSMCQNRPLGLTSGTSAPDGTTRPRSRSITAIGNEDFADCQEDEGDTTSDAETSTSSSDNIHSLGLYKEPVLSEQCLWRIDREGSRLGEISRPTDVLFLADGTILVSDKDNFRLQLIDADGTSIKSIAEGLISPRRMTLQQDGLVAITDSRECCVKLVSIDSEVAVNKPNGRKMKQSFNCPCGIAINSKGHFIVSDLDRRNVTCYYKDRKHPKNLLSHEPSDVEFHSPSYLVTDRRDRIIVSDNWCQTVFVFDKAGKLEFEISNTDPEQGRHLKYPNGVCVDDADNIYVADWGNHSVSMFSSDGQFIKLVLTKRNGLSHPAGIAYHKERIAVTEYSEIHSSLALYRINRER</sequence>
<keyword evidence="5" id="KW-1185">Reference proteome</keyword>
<keyword evidence="1" id="KW-0677">Repeat</keyword>
<feature type="compositionally biased region" description="Acidic residues" evidence="3">
    <location>
        <begin position="229"/>
        <end position="242"/>
    </location>
</feature>
<dbReference type="SUPFAM" id="SSF63829">
    <property type="entry name" value="Calcium-dependent phosphotriesterase"/>
    <property type="match status" value="1"/>
</dbReference>
<feature type="compositionally biased region" description="Low complexity" evidence="3">
    <location>
        <begin position="243"/>
        <end position="252"/>
    </location>
</feature>
<dbReference type="GO" id="GO:0000209">
    <property type="term" value="P:protein polyubiquitination"/>
    <property type="evidence" value="ECO:0007669"/>
    <property type="project" value="TreeGrafter"/>
</dbReference>
<dbReference type="GO" id="GO:0061630">
    <property type="term" value="F:ubiquitin protein ligase activity"/>
    <property type="evidence" value="ECO:0007669"/>
    <property type="project" value="TreeGrafter"/>
</dbReference>
<gene>
    <name evidence="4" type="ORF">LSH36_9g16032</name>
</gene>
<dbReference type="CDD" id="cd05819">
    <property type="entry name" value="NHL"/>
    <property type="match status" value="1"/>
</dbReference>
<organism evidence="4 5">
    <name type="scientific">Paralvinella palmiformis</name>
    <dbReference type="NCBI Taxonomy" id="53620"/>
    <lineage>
        <taxon>Eukaryota</taxon>
        <taxon>Metazoa</taxon>
        <taxon>Spiralia</taxon>
        <taxon>Lophotrochozoa</taxon>
        <taxon>Annelida</taxon>
        <taxon>Polychaeta</taxon>
        <taxon>Sedentaria</taxon>
        <taxon>Canalipalpata</taxon>
        <taxon>Terebellida</taxon>
        <taxon>Terebelliformia</taxon>
        <taxon>Alvinellidae</taxon>
        <taxon>Paralvinella</taxon>
    </lineage>
</organism>
<evidence type="ECO:0000313" key="5">
    <source>
        <dbReference type="Proteomes" id="UP001208570"/>
    </source>
</evidence>
<comment type="caution">
    <text evidence="4">The sequence shown here is derived from an EMBL/GenBank/DDBJ whole genome shotgun (WGS) entry which is preliminary data.</text>
</comment>
<proteinExistence type="predicted"/>
<feature type="region of interest" description="Disordered" evidence="3">
    <location>
        <begin position="196"/>
        <end position="254"/>
    </location>
</feature>
<dbReference type="InterPro" id="IPR001258">
    <property type="entry name" value="NHL_repeat"/>
</dbReference>
<dbReference type="EMBL" id="JAODUP010000009">
    <property type="protein sequence ID" value="KAK2169545.1"/>
    <property type="molecule type" value="Genomic_DNA"/>
</dbReference>
<dbReference type="PANTHER" id="PTHR24104:SF57">
    <property type="entry name" value="BEE-MILK PROTEIN"/>
    <property type="match status" value="1"/>
</dbReference>
<dbReference type="Proteomes" id="UP001208570">
    <property type="component" value="Unassembled WGS sequence"/>
</dbReference>
<feature type="repeat" description="NHL" evidence="2">
    <location>
        <begin position="272"/>
        <end position="313"/>
    </location>
</feature>
<evidence type="ECO:0000256" key="2">
    <source>
        <dbReference type="PROSITE-ProRule" id="PRU00504"/>
    </source>
</evidence>
<protein>
    <recommendedName>
        <fullName evidence="6">Tripartite motif-containing protein 2</fullName>
    </recommendedName>
</protein>
<dbReference type="PROSITE" id="PS51125">
    <property type="entry name" value="NHL"/>
    <property type="match status" value="2"/>
</dbReference>
<evidence type="ECO:0000256" key="3">
    <source>
        <dbReference type="SAM" id="MobiDB-lite"/>
    </source>
</evidence>
<dbReference type="InterPro" id="IPR050952">
    <property type="entry name" value="TRIM-NHL_E3_ligases"/>
</dbReference>
<feature type="compositionally biased region" description="Basic and acidic residues" evidence="3">
    <location>
        <begin position="131"/>
        <end position="149"/>
    </location>
</feature>
<accession>A0AAD9KEZ8</accession>
<feature type="repeat" description="NHL" evidence="2">
    <location>
        <begin position="463"/>
        <end position="496"/>
    </location>
</feature>
<feature type="region of interest" description="Disordered" evidence="3">
    <location>
        <begin position="125"/>
        <end position="150"/>
    </location>
</feature>
<dbReference type="Pfam" id="PF01436">
    <property type="entry name" value="NHL"/>
    <property type="match status" value="1"/>
</dbReference>
<reference evidence="4" key="1">
    <citation type="journal article" date="2023" name="Mol. Biol. Evol.">
        <title>Third-Generation Sequencing Reveals the Adaptive Role of the Epigenome in Three Deep-Sea Polychaetes.</title>
        <authorList>
            <person name="Perez M."/>
            <person name="Aroh O."/>
            <person name="Sun Y."/>
            <person name="Lan Y."/>
            <person name="Juniper S.K."/>
            <person name="Young C.R."/>
            <person name="Angers B."/>
            <person name="Qian P.Y."/>
        </authorList>
    </citation>
    <scope>NUCLEOTIDE SEQUENCE</scope>
    <source>
        <strain evidence="4">P08H-3</strain>
    </source>
</reference>
<dbReference type="Gene3D" id="2.120.10.30">
    <property type="entry name" value="TolB, C-terminal domain"/>
    <property type="match status" value="1"/>
</dbReference>
<evidence type="ECO:0000313" key="4">
    <source>
        <dbReference type="EMBL" id="KAK2169545.1"/>
    </source>
</evidence>
<dbReference type="InterPro" id="IPR011042">
    <property type="entry name" value="6-blade_b-propeller_TolB-like"/>
</dbReference>
<dbReference type="AlphaFoldDB" id="A0AAD9KEZ8"/>